<dbReference type="KEGG" id="tim:GMBLW1_34000"/>
<evidence type="ECO:0000313" key="3">
    <source>
        <dbReference type="EMBL" id="VIP05793.1"/>
    </source>
</evidence>
<evidence type="ECO:0000256" key="2">
    <source>
        <dbReference type="SAM" id="SignalP"/>
    </source>
</evidence>
<feature type="compositionally biased region" description="Gly residues" evidence="1">
    <location>
        <begin position="53"/>
        <end position="62"/>
    </location>
</feature>
<evidence type="ECO:0000256" key="1">
    <source>
        <dbReference type="SAM" id="MobiDB-lite"/>
    </source>
</evidence>
<dbReference type="RefSeq" id="WP_162661030.1">
    <property type="nucleotide sequence ID" value="NZ_LR593887.1"/>
</dbReference>
<keyword evidence="4" id="KW-1185">Reference proteome</keyword>
<accession>A0A6C2YXF4</accession>
<feature type="region of interest" description="Disordered" evidence="1">
    <location>
        <begin position="49"/>
        <end position="87"/>
    </location>
</feature>
<reference evidence="3" key="1">
    <citation type="submission" date="2019-04" db="EMBL/GenBank/DDBJ databases">
        <authorList>
            <consortium name="Science for Life Laboratories"/>
        </authorList>
    </citation>
    <scope>NUCLEOTIDE SEQUENCE</scope>
    <source>
        <strain evidence="3">MBLW1</strain>
    </source>
</reference>
<dbReference type="PROSITE" id="PS51257">
    <property type="entry name" value="PROKAR_LIPOPROTEIN"/>
    <property type="match status" value="1"/>
</dbReference>
<feature type="signal peptide" evidence="2">
    <location>
        <begin position="1"/>
        <end position="22"/>
    </location>
</feature>
<dbReference type="EMBL" id="LR586016">
    <property type="protein sequence ID" value="VIP05793.1"/>
    <property type="molecule type" value="Genomic_DNA"/>
</dbReference>
<evidence type="ECO:0000313" key="4">
    <source>
        <dbReference type="Proteomes" id="UP000464378"/>
    </source>
</evidence>
<feature type="chain" id="PRO_5036172911" description="Carboxypeptidase regulatory-like domain-containing protein" evidence="2">
    <location>
        <begin position="23"/>
        <end position="158"/>
    </location>
</feature>
<dbReference type="InParanoid" id="A0A6C2YXF4"/>
<name>A0A6C2YXF4_9BACT</name>
<dbReference type="EMBL" id="LR593887">
    <property type="protein sequence ID" value="VTS08942.1"/>
    <property type="molecule type" value="Genomic_DNA"/>
</dbReference>
<gene>
    <name evidence="3" type="ORF">GMBLW1_34000</name>
</gene>
<sequence length="158" mass="16198">MKPRWIVGVMLTTLMLGCGSGAPTLVPVKGTVTMDTKPLAGKTLQFLPEPGTPGTGGGGSTGADGQFQVFSTRPGATTDTMGLPPGKYRITVNEPIMPIETAAPAGSGEDVTPAIGIPMRRPTKAAIPPIYTNAERTPLRADVGADGATLTLELKSKP</sequence>
<keyword evidence="2" id="KW-0732">Signal</keyword>
<evidence type="ECO:0008006" key="5">
    <source>
        <dbReference type="Google" id="ProtNLM"/>
    </source>
</evidence>
<proteinExistence type="predicted"/>
<dbReference type="AlphaFoldDB" id="A0A6C2YXF4"/>
<protein>
    <recommendedName>
        <fullName evidence="5">Carboxypeptidase regulatory-like domain-containing protein</fullName>
    </recommendedName>
</protein>
<feature type="compositionally biased region" description="Polar residues" evidence="1">
    <location>
        <begin position="68"/>
        <end position="80"/>
    </location>
</feature>
<organism evidence="3">
    <name type="scientific">Tuwongella immobilis</name>
    <dbReference type="NCBI Taxonomy" id="692036"/>
    <lineage>
        <taxon>Bacteria</taxon>
        <taxon>Pseudomonadati</taxon>
        <taxon>Planctomycetota</taxon>
        <taxon>Planctomycetia</taxon>
        <taxon>Gemmatales</taxon>
        <taxon>Gemmataceae</taxon>
        <taxon>Tuwongella</taxon>
    </lineage>
</organism>
<dbReference type="Proteomes" id="UP000464378">
    <property type="component" value="Chromosome"/>
</dbReference>